<dbReference type="InterPro" id="IPR014013">
    <property type="entry name" value="Helic_SF1/SF2_ATP-bd_DinG/Rad3"/>
</dbReference>
<dbReference type="GO" id="GO:0046872">
    <property type="term" value="F:metal ion binding"/>
    <property type="evidence" value="ECO:0007669"/>
    <property type="project" value="UniProtKB-KW"/>
</dbReference>
<dbReference type="InterPro" id="IPR011545">
    <property type="entry name" value="DEAD/DEAH_box_helicase_dom"/>
</dbReference>
<keyword evidence="10" id="KW-0413">Isomerase</keyword>
<evidence type="ECO:0000256" key="9">
    <source>
        <dbReference type="ARBA" id="ARBA00023125"/>
    </source>
</evidence>
<evidence type="ECO:0000256" key="1">
    <source>
        <dbReference type="ARBA" id="ARBA00001966"/>
    </source>
</evidence>
<evidence type="ECO:0000256" key="4">
    <source>
        <dbReference type="ARBA" id="ARBA00022801"/>
    </source>
</evidence>
<keyword evidence="6" id="KW-0067">ATP-binding</keyword>
<dbReference type="InterPro" id="IPR027417">
    <property type="entry name" value="P-loop_NTPase"/>
</dbReference>
<proteinExistence type="inferred from homology"/>
<organism evidence="16 17">
    <name type="scientific">Vibrio albus</name>
    <dbReference type="NCBI Taxonomy" id="2200953"/>
    <lineage>
        <taxon>Bacteria</taxon>
        <taxon>Pseudomonadati</taxon>
        <taxon>Pseudomonadota</taxon>
        <taxon>Gammaproteobacteria</taxon>
        <taxon>Vibrionales</taxon>
        <taxon>Vibrionaceae</taxon>
        <taxon>Vibrio</taxon>
    </lineage>
</organism>
<dbReference type="SUPFAM" id="SSF52540">
    <property type="entry name" value="P-loop containing nucleoside triphosphate hydrolases"/>
    <property type="match status" value="2"/>
</dbReference>
<evidence type="ECO:0000313" key="17">
    <source>
        <dbReference type="Proteomes" id="UP000245362"/>
    </source>
</evidence>
<dbReference type="AlphaFoldDB" id="A0A2U3BC35"/>
<name>A0A2U3BC35_9VIBR</name>
<keyword evidence="4" id="KW-0378">Hydrolase</keyword>
<reference evidence="16 17" key="1">
    <citation type="submission" date="2018-05" db="EMBL/GenBank/DDBJ databases">
        <title>Vibrio limimaris sp. nov., isolated from marine sediment.</title>
        <authorList>
            <person name="Li C.-M."/>
        </authorList>
    </citation>
    <scope>NUCLEOTIDE SEQUENCE [LARGE SCALE GENOMIC DNA]</scope>
    <source>
        <strain evidence="16 17">E4404</strain>
    </source>
</reference>
<evidence type="ECO:0000313" key="16">
    <source>
        <dbReference type="EMBL" id="PWI34348.1"/>
    </source>
</evidence>
<dbReference type="GO" id="GO:0016818">
    <property type="term" value="F:hydrolase activity, acting on acid anhydrides, in phosphorus-containing anhydrides"/>
    <property type="evidence" value="ECO:0007669"/>
    <property type="project" value="InterPro"/>
</dbReference>
<dbReference type="SMART" id="SM00487">
    <property type="entry name" value="DEXDc"/>
    <property type="match status" value="1"/>
</dbReference>
<comment type="caution">
    <text evidence="16">The sequence shown here is derived from an EMBL/GenBank/DDBJ whole genome shotgun (WGS) entry which is preliminary data.</text>
</comment>
<dbReference type="EC" id="5.6.2.3" evidence="12"/>
<evidence type="ECO:0000256" key="11">
    <source>
        <dbReference type="ARBA" id="ARBA00038058"/>
    </source>
</evidence>
<dbReference type="SMART" id="SM00491">
    <property type="entry name" value="HELICc2"/>
    <property type="match status" value="1"/>
</dbReference>
<feature type="domain" description="Helicase ATP-binding" evidence="15">
    <location>
        <begin position="11"/>
        <end position="275"/>
    </location>
</feature>
<keyword evidence="5 16" id="KW-0347">Helicase</keyword>
<dbReference type="EMBL" id="QFWT01000002">
    <property type="protein sequence ID" value="PWI34348.1"/>
    <property type="molecule type" value="Genomic_DNA"/>
</dbReference>
<comment type="catalytic activity">
    <reaction evidence="13">
        <text>ATP + H2O = ADP + phosphate + H(+)</text>
        <dbReference type="Rhea" id="RHEA:13065"/>
        <dbReference type="ChEBI" id="CHEBI:15377"/>
        <dbReference type="ChEBI" id="CHEBI:15378"/>
        <dbReference type="ChEBI" id="CHEBI:30616"/>
        <dbReference type="ChEBI" id="CHEBI:43474"/>
        <dbReference type="ChEBI" id="CHEBI:456216"/>
        <dbReference type="EC" id="5.6.2.3"/>
    </reaction>
</comment>
<evidence type="ECO:0000256" key="6">
    <source>
        <dbReference type="ARBA" id="ARBA00022840"/>
    </source>
</evidence>
<keyword evidence="2" id="KW-0479">Metal-binding</keyword>
<keyword evidence="17" id="KW-1185">Reference proteome</keyword>
<evidence type="ECO:0000259" key="15">
    <source>
        <dbReference type="PROSITE" id="PS51193"/>
    </source>
</evidence>
<dbReference type="InterPro" id="IPR006555">
    <property type="entry name" value="ATP-dep_Helicase_C"/>
</dbReference>
<dbReference type="Proteomes" id="UP000245362">
    <property type="component" value="Unassembled WGS sequence"/>
</dbReference>
<sequence length="642" mass="71066">MISKTFSADGALGQAIPGFQPRQAQLDMAVAVEKAIREQSQLVVEAGTGTGKTFAYLVPALLSGKKIIISTGSKNLQEQLFHRDLPLMVGALGFYGQVALLKGRSNYLCLDRLSRQMVESHTNEADPTLLSQLIKVRSWSSETKTGDLGECDEIAEDSPVIPTITSTNDNCLGKDCPSYQDCFVLKARRKAMDADVVVVNHHLFLADLAIKETGFGELIPEADVFIFDEAHQLPDIASQYFGQSVSSRQVQELAKDIEIGYRTEARDMRQLQKVADRLVQSAMDLRIELGDSGFRGNWREALKSESITRAVVRVQDGLELAIDVLKLALGRSELLDAAFERANTIKSRIERVCDVSITGYSYWFDTTPRHFSLHITPLSVAEKFREQVQLKQGAWVFTSATLAVSGNFSHFTHRLGLEPKAQFSLPSPFDYASQARLCVPRYLPEPNSPGMAEKLVKILSPVIVQNQGRCFFLCTSHSMMKELTERFRDSLDLPVLMQGETSKQKLLAEFMALGDALLVATGAFWEGIDVRGDALSCVIIDKLPFTAPDDPLLKARIEDCRLNGGDPFSQVQLPEAVITLKQGVGRLIRDEEDKGVLIICDNRLVTREYGGIFLQSLPPIPRTRDLTKVSAFLHQIAGEAVV</sequence>
<dbReference type="FunFam" id="3.40.50.300:FF:000466">
    <property type="entry name" value="ATP-dependent DNA helicase"/>
    <property type="match status" value="1"/>
</dbReference>
<dbReference type="InterPro" id="IPR014001">
    <property type="entry name" value="Helicase_ATP-bd"/>
</dbReference>
<dbReference type="InterPro" id="IPR045028">
    <property type="entry name" value="DinG/Rad3-like"/>
</dbReference>
<dbReference type="GO" id="GO:0003677">
    <property type="term" value="F:DNA binding"/>
    <property type="evidence" value="ECO:0007669"/>
    <property type="project" value="UniProtKB-KW"/>
</dbReference>
<dbReference type="Gene3D" id="3.40.50.300">
    <property type="entry name" value="P-loop containing nucleotide triphosphate hydrolases"/>
    <property type="match status" value="2"/>
</dbReference>
<comment type="similarity">
    <text evidence="11">Belongs to the helicase family. DinG subfamily.</text>
</comment>
<dbReference type="Pfam" id="PF13307">
    <property type="entry name" value="Helicase_C_2"/>
    <property type="match status" value="1"/>
</dbReference>
<accession>A0A2U3BC35</accession>
<evidence type="ECO:0000256" key="3">
    <source>
        <dbReference type="ARBA" id="ARBA00022741"/>
    </source>
</evidence>
<dbReference type="GO" id="GO:0051536">
    <property type="term" value="F:iron-sulfur cluster binding"/>
    <property type="evidence" value="ECO:0007669"/>
    <property type="project" value="UniProtKB-KW"/>
</dbReference>
<gene>
    <name evidence="16" type="ORF">DI392_04350</name>
</gene>
<evidence type="ECO:0000256" key="10">
    <source>
        <dbReference type="ARBA" id="ARBA00023235"/>
    </source>
</evidence>
<evidence type="ECO:0000256" key="7">
    <source>
        <dbReference type="ARBA" id="ARBA00023004"/>
    </source>
</evidence>
<dbReference type="GO" id="GO:0005524">
    <property type="term" value="F:ATP binding"/>
    <property type="evidence" value="ECO:0007669"/>
    <property type="project" value="UniProtKB-KW"/>
</dbReference>
<dbReference type="PROSITE" id="PS51193">
    <property type="entry name" value="HELICASE_ATP_BIND_2"/>
    <property type="match status" value="1"/>
</dbReference>
<dbReference type="PANTHER" id="PTHR11472">
    <property type="entry name" value="DNA REPAIR DEAD HELICASE RAD3/XP-D SUBFAMILY MEMBER"/>
    <property type="match status" value="1"/>
</dbReference>
<evidence type="ECO:0000256" key="13">
    <source>
        <dbReference type="ARBA" id="ARBA00048954"/>
    </source>
</evidence>
<dbReference type="Pfam" id="PF00270">
    <property type="entry name" value="DEAD"/>
    <property type="match status" value="1"/>
</dbReference>
<keyword evidence="9" id="KW-0238">DNA-binding</keyword>
<dbReference type="FunFam" id="3.40.50.300:FF:000499">
    <property type="entry name" value="ATP-dependent DNA helicase"/>
    <property type="match status" value="1"/>
</dbReference>
<evidence type="ECO:0000256" key="8">
    <source>
        <dbReference type="ARBA" id="ARBA00023014"/>
    </source>
</evidence>
<protein>
    <recommendedName>
        <fullName evidence="14">ATP-dependent DNA helicase YoaA</fullName>
        <ecNumber evidence="12">5.6.2.3</ecNumber>
    </recommendedName>
</protein>
<evidence type="ECO:0000256" key="12">
    <source>
        <dbReference type="ARBA" id="ARBA00044969"/>
    </source>
</evidence>
<keyword evidence="3" id="KW-0547">Nucleotide-binding</keyword>
<keyword evidence="8" id="KW-0411">Iron-sulfur</keyword>
<evidence type="ECO:0000256" key="14">
    <source>
        <dbReference type="ARBA" id="ARBA00071792"/>
    </source>
</evidence>
<dbReference type="OrthoDB" id="9805194at2"/>
<dbReference type="GO" id="GO:0006281">
    <property type="term" value="P:DNA repair"/>
    <property type="evidence" value="ECO:0007669"/>
    <property type="project" value="TreeGrafter"/>
</dbReference>
<evidence type="ECO:0000256" key="2">
    <source>
        <dbReference type="ARBA" id="ARBA00022723"/>
    </source>
</evidence>
<evidence type="ECO:0000256" key="5">
    <source>
        <dbReference type="ARBA" id="ARBA00022806"/>
    </source>
</evidence>
<comment type="cofactor">
    <cofactor evidence="1">
        <name>[4Fe-4S] cluster</name>
        <dbReference type="ChEBI" id="CHEBI:49883"/>
    </cofactor>
</comment>
<dbReference type="RefSeq" id="WP_109318686.1">
    <property type="nucleotide sequence ID" value="NZ_QFWT01000002.1"/>
</dbReference>
<dbReference type="GO" id="GO:0043139">
    <property type="term" value="F:5'-3' DNA helicase activity"/>
    <property type="evidence" value="ECO:0007669"/>
    <property type="project" value="UniProtKB-EC"/>
</dbReference>
<keyword evidence="7" id="KW-0408">Iron</keyword>
<dbReference type="PANTHER" id="PTHR11472:SF34">
    <property type="entry name" value="REGULATOR OF TELOMERE ELONGATION HELICASE 1"/>
    <property type="match status" value="1"/>
</dbReference>